<dbReference type="RefSeq" id="WP_129750293.1">
    <property type="nucleotide sequence ID" value="NZ_JUIW01000003.1"/>
</dbReference>
<feature type="chain" id="PRO_5019068375" description="DUF4468 domain-containing protein" evidence="1">
    <location>
        <begin position="19"/>
        <end position="185"/>
    </location>
</feature>
<proteinExistence type="predicted"/>
<reference evidence="3 4" key="1">
    <citation type="submission" date="2014-12" db="EMBL/GenBank/DDBJ databases">
        <title>Genome sequence of Flavobacterium beibuense RSKm HC5.</title>
        <authorList>
            <person name="Kim J.F."/>
            <person name="Song J.Y."/>
            <person name="Kwak M.-J."/>
            <person name="Lee S.-W."/>
        </authorList>
    </citation>
    <scope>NUCLEOTIDE SEQUENCE [LARGE SCALE GENOMIC DNA]</scope>
    <source>
        <strain evidence="3 4">RSKm HC5</strain>
    </source>
</reference>
<comment type="caution">
    <text evidence="3">The sequence shown here is derived from an EMBL/GenBank/DDBJ whole genome shotgun (WGS) entry which is preliminary data.</text>
</comment>
<feature type="domain" description="DUF4468" evidence="2">
    <location>
        <begin position="36"/>
        <end position="121"/>
    </location>
</feature>
<sequence>MKKYLTLLFVFVCVCLFAQEEKITFRFEADTTKTITFKAPGMDRDQVFDYVFEWSKLYYKPVINMTPVEEDLLNKKLIINGGFFKPFCKISKNFYDKNFFSSEYLLIIECYDQKYVMRFYHKRFVDNSKHLEETQFKLQHFFKHPEVFSEWLENYEYRISDIFNSLDYYMKEGIFLYPDQEKKKP</sequence>
<evidence type="ECO:0000256" key="1">
    <source>
        <dbReference type="SAM" id="SignalP"/>
    </source>
</evidence>
<dbReference type="OrthoDB" id="9853523at2"/>
<keyword evidence="4" id="KW-1185">Reference proteome</keyword>
<dbReference type="EMBL" id="JUIW01000003">
    <property type="protein sequence ID" value="RYJ44537.1"/>
    <property type="molecule type" value="Genomic_DNA"/>
</dbReference>
<evidence type="ECO:0000313" key="3">
    <source>
        <dbReference type="EMBL" id="RYJ44537.1"/>
    </source>
</evidence>
<dbReference type="AlphaFoldDB" id="A0A444WFD4"/>
<name>A0A444WFD4_9FLAO</name>
<dbReference type="InterPro" id="IPR027823">
    <property type="entry name" value="DUF4468"/>
</dbReference>
<dbReference type="Gene3D" id="3.30.530.80">
    <property type="match status" value="1"/>
</dbReference>
<gene>
    <name evidence="3" type="ORF">NU09_1147</name>
</gene>
<organism evidence="3 4">
    <name type="scientific">Flavobacterium beibuense</name>
    <dbReference type="NCBI Taxonomy" id="657326"/>
    <lineage>
        <taxon>Bacteria</taxon>
        <taxon>Pseudomonadati</taxon>
        <taxon>Bacteroidota</taxon>
        <taxon>Flavobacteriia</taxon>
        <taxon>Flavobacteriales</taxon>
        <taxon>Flavobacteriaceae</taxon>
        <taxon>Flavobacterium</taxon>
    </lineage>
</organism>
<evidence type="ECO:0000259" key="2">
    <source>
        <dbReference type="Pfam" id="PF14730"/>
    </source>
</evidence>
<evidence type="ECO:0000313" key="4">
    <source>
        <dbReference type="Proteomes" id="UP000289775"/>
    </source>
</evidence>
<keyword evidence="1" id="KW-0732">Signal</keyword>
<accession>A0A444WFD4</accession>
<dbReference type="Proteomes" id="UP000289775">
    <property type="component" value="Unassembled WGS sequence"/>
</dbReference>
<protein>
    <recommendedName>
        <fullName evidence="2">DUF4468 domain-containing protein</fullName>
    </recommendedName>
</protein>
<feature type="signal peptide" evidence="1">
    <location>
        <begin position="1"/>
        <end position="18"/>
    </location>
</feature>
<dbReference type="Pfam" id="PF14730">
    <property type="entry name" value="DUF4468"/>
    <property type="match status" value="1"/>
</dbReference>